<keyword evidence="4" id="KW-0804">Transcription</keyword>
<feature type="DNA-binding region" description="OmpR/PhoB-type" evidence="6">
    <location>
        <begin position="3"/>
        <end position="99"/>
    </location>
</feature>
<dbReference type="InterPro" id="IPR019734">
    <property type="entry name" value="TPR_rpt"/>
</dbReference>
<dbReference type="SMART" id="SM00028">
    <property type="entry name" value="TPR"/>
    <property type="match status" value="5"/>
</dbReference>
<keyword evidence="5" id="KW-0802">TPR repeat</keyword>
<evidence type="ECO:0000256" key="5">
    <source>
        <dbReference type="PROSITE-ProRule" id="PRU00339"/>
    </source>
</evidence>
<dbReference type="PANTHER" id="PTHR35807:SF1">
    <property type="entry name" value="TRANSCRIPTIONAL REGULATOR REDD"/>
    <property type="match status" value="1"/>
</dbReference>
<evidence type="ECO:0000256" key="1">
    <source>
        <dbReference type="ARBA" id="ARBA00005820"/>
    </source>
</evidence>
<dbReference type="PROSITE" id="PS50005">
    <property type="entry name" value="TPR"/>
    <property type="match status" value="2"/>
</dbReference>
<dbReference type="RefSeq" id="WP_245821597.1">
    <property type="nucleotide sequence ID" value="NZ_FOYL01000001.1"/>
</dbReference>
<dbReference type="InterPro" id="IPR036388">
    <property type="entry name" value="WH-like_DNA-bd_sf"/>
</dbReference>
<dbReference type="AlphaFoldDB" id="A0A1I6CSW8"/>
<dbReference type="PANTHER" id="PTHR35807">
    <property type="entry name" value="TRANSCRIPTIONAL REGULATOR REDD-RELATED"/>
    <property type="match status" value="1"/>
</dbReference>
<dbReference type="Pfam" id="PF13424">
    <property type="entry name" value="TPR_12"/>
    <property type="match status" value="1"/>
</dbReference>
<dbReference type="Pfam" id="PF03704">
    <property type="entry name" value="BTAD"/>
    <property type="match status" value="1"/>
</dbReference>
<dbReference type="InterPro" id="IPR005158">
    <property type="entry name" value="BTAD"/>
</dbReference>
<dbReference type="CDD" id="cd15831">
    <property type="entry name" value="BTAD"/>
    <property type="match status" value="1"/>
</dbReference>
<dbReference type="SUPFAM" id="SSF46894">
    <property type="entry name" value="C-terminal effector domain of the bipartite response regulators"/>
    <property type="match status" value="1"/>
</dbReference>
<dbReference type="GO" id="GO:0006355">
    <property type="term" value="P:regulation of DNA-templated transcription"/>
    <property type="evidence" value="ECO:0007669"/>
    <property type="project" value="InterPro"/>
</dbReference>
<dbReference type="PRINTS" id="PR00364">
    <property type="entry name" value="DISEASERSIST"/>
</dbReference>
<dbReference type="Proteomes" id="UP000198583">
    <property type="component" value="Unassembled WGS sequence"/>
</dbReference>
<dbReference type="SMART" id="SM01043">
    <property type="entry name" value="BTAD"/>
    <property type="match status" value="1"/>
</dbReference>
<evidence type="ECO:0000259" key="7">
    <source>
        <dbReference type="PROSITE" id="PS51755"/>
    </source>
</evidence>
<dbReference type="SUPFAM" id="SSF48452">
    <property type="entry name" value="TPR-like"/>
    <property type="match status" value="2"/>
</dbReference>
<evidence type="ECO:0000313" key="9">
    <source>
        <dbReference type="Proteomes" id="UP000198583"/>
    </source>
</evidence>
<reference evidence="9" key="1">
    <citation type="submission" date="2016-10" db="EMBL/GenBank/DDBJ databases">
        <authorList>
            <person name="Varghese N."/>
            <person name="Submissions S."/>
        </authorList>
    </citation>
    <scope>NUCLEOTIDE SEQUENCE [LARGE SCALE GENOMIC DNA]</scope>
    <source>
        <strain evidence="9">DSM 44232</strain>
    </source>
</reference>
<feature type="repeat" description="TPR" evidence="5">
    <location>
        <begin position="711"/>
        <end position="744"/>
    </location>
</feature>
<dbReference type="SMART" id="SM00862">
    <property type="entry name" value="Trans_reg_C"/>
    <property type="match status" value="1"/>
</dbReference>
<keyword evidence="9" id="KW-1185">Reference proteome</keyword>
<accession>A0A1I6CSW8</accession>
<evidence type="ECO:0000256" key="6">
    <source>
        <dbReference type="PROSITE-ProRule" id="PRU01091"/>
    </source>
</evidence>
<comment type="similarity">
    <text evidence="1">Belongs to the AfsR/DnrI/RedD regulatory family.</text>
</comment>
<dbReference type="PROSITE" id="PS51755">
    <property type="entry name" value="OMPR_PHOB"/>
    <property type="match status" value="1"/>
</dbReference>
<dbReference type="InterPro" id="IPR001867">
    <property type="entry name" value="OmpR/PhoB-type_DNA-bd"/>
</dbReference>
<dbReference type="SUPFAM" id="SSF52540">
    <property type="entry name" value="P-loop containing nucleoside triphosphate hydrolases"/>
    <property type="match status" value="1"/>
</dbReference>
<sequence>MGADSVAPQPQFQVLGPFEVRVHDEVLDLGGPRIRTLLALLTANAGRVTTVGTMVEALWGPESPPDAHRTVRSYVSRLRRALAVDQLIVTHPAGYVLRLEPHVVDARRFERLVETGRDALAAGRPADAAERLTLALRLWRGEAYGEFSVTPVLRAEAARLEGLRLGAVEDRVDADLATGAGVTLVEELTALTGQHPGRERLWGQLMTALYRAGRQAEALDAYLRARTALIERFGLEPSPRLSEIHQQVLDNDARLFGVPAAEPSEPARDDLPGDIADFAGRDAELATLATARAAGRHAVVIQAIDGMAGVGKTTLVVHAAHRFAEHYRDRLFIDLHGHASSHRPVTAMTALDSLLRALGVPPDRIPQDPDARAALWRAELATRSVLVVLDNAADAAQVRPLLPGTSRSLTLITSRRRLVDLDATQVVSLDVLPEADAVALFVSVAGDRTEGSVHEVVALCGHLPLAIRIAAARLRARPAWTVGYLAKRLRQAHSPLTEFEAGDRSVAAAFALSYEHLHAPQRRLFRLLGIHPGPDFDAYAAAALAAVDLPEAERLLEGLVDDHLLQEPAPGRYRFHDLVRQHAHAVAVTDEPEPLRHKALRRVVDYYLHTAHNGSRLLDRQHPPIAVEAADCVPHPMLDSAAAMAWFDANHRNVLAARTAAEDAGWDTVVWQLAWSLDNFHYRRGHLHDNIASWQVGLVAAERLGDLAVQARAHRRLGLVYAPLGRDEEALLHLRQSLALSGQVGDTLGQAGAHVVLALALTWKKDDHGVLAHLTEARNLYRRSGNTQWEVRVLSMMGAAYTRLGHHVRARALCESALALCLRHNDLYGQADTLDSLGAITGNTGDHRQALHHYERALALWRGLDNTYRQAGTLAALGDTHRELGEVDQAKQCWREAIELYRGQNLHHAADRIAQRSG</sequence>
<dbReference type="InterPro" id="IPR011990">
    <property type="entry name" value="TPR-like_helical_dom_sf"/>
</dbReference>
<dbReference type="InterPro" id="IPR016032">
    <property type="entry name" value="Sig_transdc_resp-reg_C-effctor"/>
</dbReference>
<feature type="repeat" description="TPR" evidence="5">
    <location>
        <begin position="871"/>
        <end position="904"/>
    </location>
</feature>
<dbReference type="GO" id="GO:0003677">
    <property type="term" value="F:DNA binding"/>
    <property type="evidence" value="ECO:0007669"/>
    <property type="project" value="UniProtKB-UniRule"/>
</dbReference>
<organism evidence="8 9">
    <name type="scientific">Lentzea waywayandensis</name>
    <dbReference type="NCBI Taxonomy" id="84724"/>
    <lineage>
        <taxon>Bacteria</taxon>
        <taxon>Bacillati</taxon>
        <taxon>Actinomycetota</taxon>
        <taxon>Actinomycetes</taxon>
        <taxon>Pseudonocardiales</taxon>
        <taxon>Pseudonocardiaceae</taxon>
        <taxon>Lentzea</taxon>
    </lineage>
</organism>
<dbReference type="Pfam" id="PF00486">
    <property type="entry name" value="Trans_reg_C"/>
    <property type="match status" value="1"/>
</dbReference>
<dbReference type="GO" id="GO:0043531">
    <property type="term" value="F:ADP binding"/>
    <property type="evidence" value="ECO:0007669"/>
    <property type="project" value="InterPro"/>
</dbReference>
<evidence type="ECO:0000256" key="4">
    <source>
        <dbReference type="ARBA" id="ARBA00023163"/>
    </source>
</evidence>
<keyword evidence="2" id="KW-0805">Transcription regulation</keyword>
<keyword evidence="3 6" id="KW-0238">DNA-binding</keyword>
<dbReference type="GO" id="GO:0000160">
    <property type="term" value="P:phosphorelay signal transduction system"/>
    <property type="evidence" value="ECO:0007669"/>
    <property type="project" value="InterPro"/>
</dbReference>
<dbReference type="CDD" id="cd00383">
    <property type="entry name" value="trans_reg_C"/>
    <property type="match status" value="1"/>
</dbReference>
<dbReference type="Gene3D" id="3.40.50.300">
    <property type="entry name" value="P-loop containing nucleotide triphosphate hydrolases"/>
    <property type="match status" value="1"/>
</dbReference>
<evidence type="ECO:0000313" key="8">
    <source>
        <dbReference type="EMBL" id="SFQ96221.1"/>
    </source>
</evidence>
<dbReference type="EMBL" id="FOYL01000001">
    <property type="protein sequence ID" value="SFQ96221.1"/>
    <property type="molecule type" value="Genomic_DNA"/>
</dbReference>
<name>A0A1I6CSW8_9PSEU</name>
<evidence type="ECO:0000256" key="2">
    <source>
        <dbReference type="ARBA" id="ARBA00023015"/>
    </source>
</evidence>
<dbReference type="Gene3D" id="1.10.10.10">
    <property type="entry name" value="Winged helix-like DNA-binding domain superfamily/Winged helix DNA-binding domain"/>
    <property type="match status" value="2"/>
</dbReference>
<gene>
    <name evidence="8" type="ORF">SAMN04488564_101227</name>
</gene>
<proteinExistence type="inferred from homology"/>
<feature type="domain" description="OmpR/PhoB-type" evidence="7">
    <location>
        <begin position="3"/>
        <end position="99"/>
    </location>
</feature>
<dbReference type="InterPro" id="IPR027417">
    <property type="entry name" value="P-loop_NTPase"/>
</dbReference>
<dbReference type="STRING" id="84724.SAMN04488564_101227"/>
<dbReference type="Gene3D" id="1.25.40.10">
    <property type="entry name" value="Tetratricopeptide repeat domain"/>
    <property type="match status" value="2"/>
</dbReference>
<protein>
    <submittedName>
        <fullName evidence="8">DNA-binding transcriptional activator of the SARP family</fullName>
    </submittedName>
</protein>
<evidence type="ECO:0000256" key="3">
    <source>
        <dbReference type="ARBA" id="ARBA00023125"/>
    </source>
</evidence>
<dbReference type="InterPro" id="IPR051677">
    <property type="entry name" value="AfsR-DnrI-RedD_regulator"/>
</dbReference>